<evidence type="ECO:0000313" key="3">
    <source>
        <dbReference type="EMBL" id="CAE0661225.1"/>
    </source>
</evidence>
<dbReference type="SUPFAM" id="SSF52833">
    <property type="entry name" value="Thioredoxin-like"/>
    <property type="match status" value="1"/>
</dbReference>
<evidence type="ECO:0000256" key="2">
    <source>
        <dbReference type="SAM" id="Phobius"/>
    </source>
</evidence>
<sequence>MADRPPAGDYNALDVAPEAGQRPMPRRPVPKEEPCFDWNCFCTTFLMMLVMGVTALGIYTYMQGWGWWEDYIYGFRNNDLVHAVTDINDYHLTIDVTELVVILFHRQNCMFTAEVTPILEDMGMRHKGLASFLTVDLENVDISRSDYAYSVRQLPTFVIMCHGSVLGDIPAQNFDHLEDSILKTERWCETQKLQLPGVFGGS</sequence>
<feature type="region of interest" description="Disordered" evidence="1">
    <location>
        <begin position="1"/>
        <end position="28"/>
    </location>
</feature>
<organism evidence="3">
    <name type="scientific">Lotharella globosa</name>
    <dbReference type="NCBI Taxonomy" id="91324"/>
    <lineage>
        <taxon>Eukaryota</taxon>
        <taxon>Sar</taxon>
        <taxon>Rhizaria</taxon>
        <taxon>Cercozoa</taxon>
        <taxon>Chlorarachniophyceae</taxon>
        <taxon>Lotharella</taxon>
    </lineage>
</organism>
<dbReference type="EMBL" id="HBIV01017635">
    <property type="protein sequence ID" value="CAE0661225.1"/>
    <property type="molecule type" value="Transcribed_RNA"/>
</dbReference>
<accession>A0A7S4DP76</accession>
<evidence type="ECO:0000256" key="1">
    <source>
        <dbReference type="SAM" id="MobiDB-lite"/>
    </source>
</evidence>
<dbReference type="AlphaFoldDB" id="A0A7S4DP76"/>
<name>A0A7S4DP76_9EUKA</name>
<proteinExistence type="predicted"/>
<reference evidence="3" key="1">
    <citation type="submission" date="2021-01" db="EMBL/GenBank/DDBJ databases">
        <authorList>
            <person name="Corre E."/>
            <person name="Pelletier E."/>
            <person name="Niang G."/>
            <person name="Scheremetjew M."/>
            <person name="Finn R."/>
            <person name="Kale V."/>
            <person name="Holt S."/>
            <person name="Cochrane G."/>
            <person name="Meng A."/>
            <person name="Brown T."/>
            <person name="Cohen L."/>
        </authorList>
    </citation>
    <scope>NUCLEOTIDE SEQUENCE</scope>
    <source>
        <strain evidence="3">CCCM811</strain>
    </source>
</reference>
<gene>
    <name evidence="3" type="ORF">LGLO00237_LOCUS12815</name>
</gene>
<dbReference type="InterPro" id="IPR036249">
    <property type="entry name" value="Thioredoxin-like_sf"/>
</dbReference>
<feature type="transmembrane region" description="Helical" evidence="2">
    <location>
        <begin position="36"/>
        <end position="59"/>
    </location>
</feature>
<protein>
    <recommendedName>
        <fullName evidence="4">Thioredoxin domain-containing protein</fullName>
    </recommendedName>
</protein>
<dbReference type="Gene3D" id="3.40.30.10">
    <property type="entry name" value="Glutaredoxin"/>
    <property type="match status" value="1"/>
</dbReference>
<keyword evidence="2" id="KW-0812">Transmembrane</keyword>
<keyword evidence="2" id="KW-0472">Membrane</keyword>
<keyword evidence="2" id="KW-1133">Transmembrane helix</keyword>
<evidence type="ECO:0008006" key="4">
    <source>
        <dbReference type="Google" id="ProtNLM"/>
    </source>
</evidence>
<dbReference type="CDD" id="cd02947">
    <property type="entry name" value="TRX_family"/>
    <property type="match status" value="1"/>
</dbReference>